<evidence type="ECO:0000313" key="9">
    <source>
        <dbReference type="Proteomes" id="UP000265040"/>
    </source>
</evidence>
<proteinExistence type="predicted"/>
<evidence type="ECO:0000256" key="6">
    <source>
        <dbReference type="SAM" id="MobiDB-lite"/>
    </source>
</evidence>
<reference evidence="8" key="1">
    <citation type="submission" date="2021-04" db="EMBL/GenBank/DDBJ databases">
        <authorList>
            <consortium name="Wellcome Sanger Institute Data Sharing"/>
        </authorList>
    </citation>
    <scope>NUCLEOTIDE SEQUENCE [LARGE SCALE GENOMIC DNA]</scope>
</reference>
<dbReference type="OrthoDB" id="8069632at2759"/>
<feature type="region of interest" description="Disordered" evidence="6">
    <location>
        <begin position="650"/>
        <end position="706"/>
    </location>
</feature>
<dbReference type="InParanoid" id="A0A3Q1H2C2"/>
<feature type="region of interest" description="Disordered" evidence="6">
    <location>
        <begin position="506"/>
        <end position="561"/>
    </location>
</feature>
<feature type="compositionally biased region" description="Polar residues" evidence="6">
    <location>
        <begin position="515"/>
        <end position="526"/>
    </location>
</feature>
<keyword evidence="4" id="KW-0862">Zinc</keyword>
<feature type="region of interest" description="Disordered" evidence="6">
    <location>
        <begin position="403"/>
        <end position="440"/>
    </location>
</feature>
<dbReference type="STRING" id="64144.ENSATEP00000002372"/>
<reference evidence="8" key="2">
    <citation type="submission" date="2025-08" db="UniProtKB">
        <authorList>
            <consortium name="Ensembl"/>
        </authorList>
    </citation>
    <scope>IDENTIFICATION</scope>
</reference>
<keyword evidence="2" id="KW-0677">Repeat</keyword>
<protein>
    <recommendedName>
        <fullName evidence="7">C2H2-type domain-containing protein</fullName>
    </recommendedName>
</protein>
<accession>A0A3Q1H2C2</accession>
<dbReference type="PANTHER" id="PTHR24403">
    <property type="entry name" value="ZINC FINGER PROTEIN"/>
    <property type="match status" value="1"/>
</dbReference>
<dbReference type="InterPro" id="IPR013087">
    <property type="entry name" value="Znf_C2H2_type"/>
</dbReference>
<dbReference type="OMA" id="VMGCTVR"/>
<dbReference type="SMART" id="SM00355">
    <property type="entry name" value="ZnF_C2H2"/>
    <property type="match status" value="3"/>
</dbReference>
<reference evidence="8" key="3">
    <citation type="submission" date="2025-09" db="UniProtKB">
        <authorList>
            <consortium name="Ensembl"/>
        </authorList>
    </citation>
    <scope>IDENTIFICATION</scope>
</reference>
<name>A0A3Q1H2C2_ANATE</name>
<evidence type="ECO:0000256" key="2">
    <source>
        <dbReference type="ARBA" id="ARBA00022737"/>
    </source>
</evidence>
<dbReference type="InterPro" id="IPR050688">
    <property type="entry name" value="Zinc_finger/UBP_domain"/>
</dbReference>
<dbReference type="GO" id="GO:0008270">
    <property type="term" value="F:zinc ion binding"/>
    <property type="evidence" value="ECO:0007669"/>
    <property type="project" value="UniProtKB-KW"/>
</dbReference>
<feature type="compositionally biased region" description="Polar residues" evidence="6">
    <location>
        <begin position="276"/>
        <end position="295"/>
    </location>
</feature>
<feature type="region of interest" description="Disordered" evidence="6">
    <location>
        <begin position="270"/>
        <end position="295"/>
    </location>
</feature>
<dbReference type="Proteomes" id="UP000265040">
    <property type="component" value="Chromosome 10"/>
</dbReference>
<gene>
    <name evidence="8" type="primary">TRMT1L</name>
</gene>
<dbReference type="AlphaFoldDB" id="A0A3Q1H2C2"/>
<keyword evidence="9" id="KW-1185">Reference proteome</keyword>
<dbReference type="InterPro" id="IPR036236">
    <property type="entry name" value="Znf_C2H2_sf"/>
</dbReference>
<organism evidence="8 9">
    <name type="scientific">Anabas testudineus</name>
    <name type="common">Climbing perch</name>
    <name type="synonym">Anthias testudineus</name>
    <dbReference type="NCBI Taxonomy" id="64144"/>
    <lineage>
        <taxon>Eukaryota</taxon>
        <taxon>Metazoa</taxon>
        <taxon>Chordata</taxon>
        <taxon>Craniata</taxon>
        <taxon>Vertebrata</taxon>
        <taxon>Euteleostomi</taxon>
        <taxon>Actinopterygii</taxon>
        <taxon>Neopterygii</taxon>
        <taxon>Teleostei</taxon>
        <taxon>Neoteleostei</taxon>
        <taxon>Acanthomorphata</taxon>
        <taxon>Anabantaria</taxon>
        <taxon>Anabantiformes</taxon>
        <taxon>Anabantoidei</taxon>
        <taxon>Anabantidae</taxon>
        <taxon>Anabas</taxon>
    </lineage>
</organism>
<feature type="compositionally biased region" description="Basic and acidic residues" evidence="6">
    <location>
        <begin position="666"/>
        <end position="697"/>
    </location>
</feature>
<dbReference type="Gene3D" id="3.30.160.60">
    <property type="entry name" value="Classic Zinc Finger"/>
    <property type="match status" value="1"/>
</dbReference>
<evidence type="ECO:0000313" key="8">
    <source>
        <dbReference type="Ensembl" id="ENSATEP00000002372.1"/>
    </source>
</evidence>
<dbReference type="PROSITE" id="PS50157">
    <property type="entry name" value="ZINC_FINGER_C2H2_2"/>
    <property type="match status" value="2"/>
</dbReference>
<keyword evidence="3 5" id="KW-0863">Zinc-finger</keyword>
<keyword evidence="1" id="KW-0479">Metal-binding</keyword>
<dbReference type="Ensembl" id="ENSATET00000002397.3">
    <property type="protein sequence ID" value="ENSATEP00000002372.1"/>
    <property type="gene ID" value="ENSATEG00000001697.3"/>
</dbReference>
<feature type="compositionally biased region" description="Basic and acidic residues" evidence="6">
    <location>
        <begin position="543"/>
        <end position="553"/>
    </location>
</feature>
<evidence type="ECO:0000256" key="5">
    <source>
        <dbReference type="PROSITE-ProRule" id="PRU00042"/>
    </source>
</evidence>
<sequence length="840" mass="90807">MFTPRPLSLCDPPLLSDDQKTSLLNMKPVSYQSMPSSVNGAHPALPMDRVLSTSNVMYCEKCGFASTDSAAFKKHMIEHLGTRFYCFYCNSVSFSEAELNAHLKQHAAKYPFKCPHCGQGYMRRLCLVKHIERLHSKNISQGLAKSGMTKNPHVPVCNALPSVPVADLSPVRPAVRVTVPTPSAPVLRLGKEEQRGKTLDTNASNVTNSNAERSSPLNGLIHHNRALTVSLPDEVTIPAGCLVELVEVKTVNGTKELKLRLVTQQENESVIKDTRTTGSQSTALGKPLSSTLNNPNTVNSASMGMCAVNRKLCDTNTVNVERPAAVPATISKSIPNQMSKEKVGFKRASPEIINLDCNTVIPKKIPKSILSPVREGNTGIRITPREPINLKAAAPSVTSTRVPNRLTSNLRPDNMGTSVNLNPEHSKVIPPRRAGDTKGIPQDVAVPVKLEPGELHLRNNVASKIMKQAAGLNQQSLKSASPSPSVSLAADPPVRLPAVSVCKGDAAPADPSFSAHRTLNEPSSVKTPALSDHANSKILAWPHEVRSNERAGDGEMPEPEGFPVISSVFSLSQHPEEVQGSIQPLVMALRGIVMDKNNSSCSTSQHHISIINSTEQMKEVPKAEVAMKSRSVACDPLAGKTSDCIKVEEHDKGIQHPPADTNNHIHVKEEKKSTTTPNDDKDSHTSASESPRDEESSSNKASQVDMCAAKSEHDIYPSKFPTVSLKRVQVGTWKKSNTGLKLGISKYKTPVPMGSVTDCTVIYPMPLKVNQLVKRPGPYQPVVVLNHPKPRAPVQGGRTDSVADTGASGVVPKCQILKMRLSKVMGQKYEVMGCTVRVFP</sequence>
<feature type="domain" description="C2H2-type" evidence="7">
    <location>
        <begin position="84"/>
        <end position="111"/>
    </location>
</feature>
<dbReference type="PROSITE" id="PS00028">
    <property type="entry name" value="ZINC_FINGER_C2H2_1"/>
    <property type="match status" value="1"/>
</dbReference>
<evidence type="ECO:0000259" key="7">
    <source>
        <dbReference type="PROSITE" id="PS50157"/>
    </source>
</evidence>
<feature type="domain" description="C2H2-type" evidence="7">
    <location>
        <begin position="112"/>
        <end position="140"/>
    </location>
</feature>
<dbReference type="GeneTree" id="ENSGT00940000160595"/>
<evidence type="ECO:0000256" key="3">
    <source>
        <dbReference type="ARBA" id="ARBA00022771"/>
    </source>
</evidence>
<dbReference type="SUPFAM" id="SSF57667">
    <property type="entry name" value="beta-beta-alpha zinc fingers"/>
    <property type="match status" value="1"/>
</dbReference>
<feature type="compositionally biased region" description="Polar residues" evidence="6">
    <location>
        <begin position="403"/>
        <end position="423"/>
    </location>
</feature>
<dbReference type="PANTHER" id="PTHR24403:SF82">
    <property type="entry name" value="ZINC FINGER-CONTAINING UBIQUITIN PEPTIDASE 1"/>
    <property type="match status" value="1"/>
</dbReference>
<evidence type="ECO:0000256" key="4">
    <source>
        <dbReference type="ARBA" id="ARBA00022833"/>
    </source>
</evidence>
<evidence type="ECO:0000256" key="1">
    <source>
        <dbReference type="ARBA" id="ARBA00022723"/>
    </source>
</evidence>